<dbReference type="AlphaFoldDB" id="A0A2P2J207"/>
<evidence type="ECO:0000313" key="1">
    <source>
        <dbReference type="EMBL" id="MBW87481.1"/>
    </source>
</evidence>
<organism evidence="1">
    <name type="scientific">Rhizophora mucronata</name>
    <name type="common">Asiatic mangrove</name>
    <dbReference type="NCBI Taxonomy" id="61149"/>
    <lineage>
        <taxon>Eukaryota</taxon>
        <taxon>Viridiplantae</taxon>
        <taxon>Streptophyta</taxon>
        <taxon>Embryophyta</taxon>
        <taxon>Tracheophyta</taxon>
        <taxon>Spermatophyta</taxon>
        <taxon>Magnoliopsida</taxon>
        <taxon>eudicotyledons</taxon>
        <taxon>Gunneridae</taxon>
        <taxon>Pentapetalae</taxon>
        <taxon>rosids</taxon>
        <taxon>fabids</taxon>
        <taxon>Malpighiales</taxon>
        <taxon>Rhizophoraceae</taxon>
        <taxon>Rhizophora</taxon>
    </lineage>
</organism>
<sequence length="78" mass="8932">MSTSYWSNFTQKINKFHAMTTICKEKINTMIHLLDFCSTGSSTMLQNQLFQVKESSPVRNMLPELHSSDPLIRIGLNP</sequence>
<proteinExistence type="predicted"/>
<dbReference type="EMBL" id="GGEC01006998">
    <property type="protein sequence ID" value="MBW87481.1"/>
    <property type="molecule type" value="Transcribed_RNA"/>
</dbReference>
<protein>
    <submittedName>
        <fullName evidence="1">60S ribosomal export protein NMD3-like</fullName>
    </submittedName>
</protein>
<name>A0A2P2J207_RHIMU</name>
<accession>A0A2P2J207</accession>
<reference evidence="1" key="1">
    <citation type="submission" date="2018-02" db="EMBL/GenBank/DDBJ databases">
        <title>Rhizophora mucronata_Transcriptome.</title>
        <authorList>
            <person name="Meera S.P."/>
            <person name="Sreeshan A."/>
            <person name="Augustine A."/>
        </authorList>
    </citation>
    <scope>NUCLEOTIDE SEQUENCE</scope>
    <source>
        <tissue evidence="1">Leaf</tissue>
    </source>
</reference>